<organism evidence="5 6">
    <name type="scientific">Martelella mangrovi</name>
    <dbReference type="NCBI Taxonomy" id="1397477"/>
    <lineage>
        <taxon>Bacteria</taxon>
        <taxon>Pseudomonadati</taxon>
        <taxon>Pseudomonadota</taxon>
        <taxon>Alphaproteobacteria</taxon>
        <taxon>Hyphomicrobiales</taxon>
        <taxon>Aurantimonadaceae</taxon>
        <taxon>Martelella</taxon>
    </lineage>
</organism>
<dbReference type="InterPro" id="IPR006311">
    <property type="entry name" value="TAT_signal"/>
</dbReference>
<dbReference type="Proteomes" id="UP001549164">
    <property type="component" value="Unassembled WGS sequence"/>
</dbReference>
<evidence type="ECO:0000313" key="6">
    <source>
        <dbReference type="Proteomes" id="UP001549164"/>
    </source>
</evidence>
<accession>A0ABV2ICX3</accession>
<dbReference type="RefSeq" id="WP_354434639.1">
    <property type="nucleotide sequence ID" value="NZ_JBEPLY010000009.1"/>
</dbReference>
<dbReference type="Gene3D" id="2.40.420.20">
    <property type="match status" value="1"/>
</dbReference>
<comment type="caution">
    <text evidence="5">The sequence shown here is derived from an EMBL/GenBank/DDBJ whole genome shotgun (WGS) entry which is preliminary data.</text>
</comment>
<evidence type="ECO:0000256" key="1">
    <source>
        <dbReference type="ARBA" id="ARBA00009477"/>
    </source>
</evidence>
<dbReference type="InterPro" id="IPR058637">
    <property type="entry name" value="YknX-like_C"/>
</dbReference>
<dbReference type="PANTHER" id="PTHR30469:SF15">
    <property type="entry name" value="HLYD FAMILY OF SECRETION PROTEINS"/>
    <property type="match status" value="1"/>
</dbReference>
<keyword evidence="2" id="KW-0175">Coiled coil</keyword>
<dbReference type="PANTHER" id="PTHR30469">
    <property type="entry name" value="MULTIDRUG RESISTANCE PROTEIN MDTA"/>
    <property type="match status" value="1"/>
</dbReference>
<dbReference type="Gene3D" id="1.10.287.470">
    <property type="entry name" value="Helix hairpin bin"/>
    <property type="match status" value="1"/>
</dbReference>
<dbReference type="Gene3D" id="2.40.30.170">
    <property type="match status" value="1"/>
</dbReference>
<proteinExistence type="inferred from homology"/>
<dbReference type="PROSITE" id="PS51318">
    <property type="entry name" value="TAT"/>
    <property type="match status" value="1"/>
</dbReference>
<name>A0ABV2ICX3_9HYPH</name>
<feature type="domain" description="YknX-like C-terminal permuted SH3-like" evidence="4">
    <location>
        <begin position="323"/>
        <end position="388"/>
    </location>
</feature>
<comment type="similarity">
    <text evidence="1">Belongs to the membrane fusion protein (MFP) (TC 8.A.1) family.</text>
</comment>
<dbReference type="Pfam" id="PF25954">
    <property type="entry name" value="Beta-barrel_RND_2"/>
    <property type="match status" value="1"/>
</dbReference>
<feature type="coiled-coil region" evidence="2">
    <location>
        <begin position="168"/>
        <end position="202"/>
    </location>
</feature>
<dbReference type="SUPFAM" id="SSF111369">
    <property type="entry name" value="HlyD-like secretion proteins"/>
    <property type="match status" value="1"/>
</dbReference>
<dbReference type="NCBIfam" id="TIGR01730">
    <property type="entry name" value="RND_mfp"/>
    <property type="match status" value="1"/>
</dbReference>
<protein>
    <submittedName>
        <fullName evidence="5">RND family efflux transporter MFP subunit</fullName>
    </submittedName>
</protein>
<sequence length="414" mass="43957">MTDKTTDFSLFGAHGRRRFLPMLAVLFAVASVSLASAQEVRHVTVAAAREGEVVGTVAATGAVIAREDVPVHAEVDGEIIRAVLAEEGDYVAVGAPLARIDTSDAELALEKNTVEQRRARTMIEQEKARLEKARVSEAEAARELARNRSLVTSGAVSERALSERENDHARAAADLALARNALEVAEAELELVGRNRAEIERTLDKSTVRAPAAGLVLVRNARTGHAAALSGEPLFVLAEDGDLELEVAVAETDLARIREGQKAVFHLEGHDAPLEGYVRHRAAQINAATRLGDVRIALDDPVGLVVGAFVSGRIEVLSRRSILLPVSAIRFAGNGDTIVTIVEDGIVSKRPVETGLAEGDLIEVLSGIRPGERVVLKAGSFLKDGERVVPAVDDYRLPSTDTGNAAAVTVSRAG</sequence>
<evidence type="ECO:0000259" key="4">
    <source>
        <dbReference type="Pfam" id="PF25989"/>
    </source>
</evidence>
<dbReference type="InterPro" id="IPR006143">
    <property type="entry name" value="RND_pump_MFP"/>
</dbReference>
<evidence type="ECO:0000259" key="3">
    <source>
        <dbReference type="Pfam" id="PF25954"/>
    </source>
</evidence>
<feature type="domain" description="CusB-like beta-barrel" evidence="3">
    <location>
        <begin position="245"/>
        <end position="313"/>
    </location>
</feature>
<dbReference type="Pfam" id="PF25989">
    <property type="entry name" value="YknX_C"/>
    <property type="match status" value="1"/>
</dbReference>
<evidence type="ECO:0000313" key="5">
    <source>
        <dbReference type="EMBL" id="MET3600758.1"/>
    </source>
</evidence>
<gene>
    <name evidence="5" type="ORF">ABID12_002709</name>
</gene>
<dbReference type="InterPro" id="IPR058792">
    <property type="entry name" value="Beta-barrel_RND_2"/>
</dbReference>
<dbReference type="Gene3D" id="2.40.50.100">
    <property type="match status" value="1"/>
</dbReference>
<dbReference type="EMBL" id="JBEPLY010000009">
    <property type="protein sequence ID" value="MET3600758.1"/>
    <property type="molecule type" value="Genomic_DNA"/>
</dbReference>
<reference evidence="5 6" key="1">
    <citation type="submission" date="2024-06" db="EMBL/GenBank/DDBJ databases">
        <title>Genomic Encyclopedia of Type Strains, Phase IV (KMG-IV): sequencing the most valuable type-strain genomes for metagenomic binning, comparative biology and taxonomic classification.</title>
        <authorList>
            <person name="Goeker M."/>
        </authorList>
    </citation>
    <scope>NUCLEOTIDE SEQUENCE [LARGE SCALE GENOMIC DNA]</scope>
    <source>
        <strain evidence="5 6">DSM 28102</strain>
    </source>
</reference>
<keyword evidence="6" id="KW-1185">Reference proteome</keyword>
<evidence type="ECO:0000256" key="2">
    <source>
        <dbReference type="SAM" id="Coils"/>
    </source>
</evidence>